<evidence type="ECO:0000313" key="2">
    <source>
        <dbReference type="Proteomes" id="UP001374803"/>
    </source>
</evidence>
<evidence type="ECO:0008006" key="3">
    <source>
        <dbReference type="Google" id="ProtNLM"/>
    </source>
</evidence>
<name>A0ABZ2LD10_9BACT</name>
<dbReference type="Gene3D" id="3.40.50.10610">
    <property type="entry name" value="ABC-type transport auxiliary lipoprotein component"/>
    <property type="match status" value="1"/>
</dbReference>
<dbReference type="Proteomes" id="UP001374803">
    <property type="component" value="Chromosome"/>
</dbReference>
<keyword evidence="2" id="KW-1185">Reference proteome</keyword>
<accession>A0ABZ2LD10</accession>
<protein>
    <recommendedName>
        <fullName evidence="3">Penicillin-binding protein activator LpoB</fullName>
    </recommendedName>
</protein>
<dbReference type="RefSeq" id="WP_394836736.1">
    <property type="nucleotide sequence ID" value="NZ_CP089929.1"/>
</dbReference>
<evidence type="ECO:0000313" key="1">
    <source>
        <dbReference type="EMBL" id="WXB07076.1"/>
    </source>
</evidence>
<organism evidence="1 2">
    <name type="scientific">Pendulispora rubella</name>
    <dbReference type="NCBI Taxonomy" id="2741070"/>
    <lineage>
        <taxon>Bacteria</taxon>
        <taxon>Pseudomonadati</taxon>
        <taxon>Myxococcota</taxon>
        <taxon>Myxococcia</taxon>
        <taxon>Myxococcales</taxon>
        <taxon>Sorangiineae</taxon>
        <taxon>Pendulisporaceae</taxon>
        <taxon>Pendulispora</taxon>
    </lineage>
</organism>
<dbReference type="EMBL" id="CP089983">
    <property type="protein sequence ID" value="WXB07076.1"/>
    <property type="molecule type" value="Genomic_DNA"/>
</dbReference>
<sequence>MKTNTPSSKNGPADGTWGRHRVSHLLLGSLVCAFVASTTIGCGNTQTRVQHGQATRLKARWALLPFANHSEAPQAGERVEAMLSTLLRTRGVTGLEMYPAPKDDETHLTASDRQRYEEALMWAQQQRVDYAVAGSVEEWRYKSGLDGEPAVGVSVRVFDVATKRVLWSASGTRSGTSGENASGAALSLMDSMVKELDVVP</sequence>
<proteinExistence type="predicted"/>
<gene>
    <name evidence="1" type="ORF">LVJ94_07490</name>
</gene>
<reference evidence="1" key="1">
    <citation type="submission" date="2021-12" db="EMBL/GenBank/DDBJ databases">
        <title>Discovery of the Pendulisporaceae a myxobacterial family with distinct sporulation behavior and unique specialized metabolism.</title>
        <authorList>
            <person name="Garcia R."/>
            <person name="Popoff A."/>
            <person name="Bader C.D."/>
            <person name="Loehr J."/>
            <person name="Walesch S."/>
            <person name="Walt C."/>
            <person name="Boldt J."/>
            <person name="Bunk B."/>
            <person name="Haeckl F.J.F.P.J."/>
            <person name="Gunesch A.P."/>
            <person name="Birkelbach J."/>
            <person name="Nuebel U."/>
            <person name="Pietschmann T."/>
            <person name="Bach T."/>
            <person name="Mueller R."/>
        </authorList>
    </citation>
    <scope>NUCLEOTIDE SEQUENCE</scope>
    <source>
        <strain evidence="1">MSr11367</strain>
    </source>
</reference>